<keyword evidence="6" id="KW-0106">Calcium</keyword>
<dbReference type="InterPro" id="IPR024607">
    <property type="entry name" value="Sulfatase_CS"/>
</dbReference>
<dbReference type="CDD" id="cd16144">
    <property type="entry name" value="ARS_like"/>
    <property type="match status" value="1"/>
</dbReference>
<evidence type="ECO:0000256" key="4">
    <source>
        <dbReference type="ARBA" id="ARBA00022729"/>
    </source>
</evidence>
<sequence>MKTYFFLLALLPASTLAKSININLYNNAGSASNNQVTDNALAGDVPISAEHWNNIGFNNGNVAGAAVQRNLPVKDDAGTPNAATFISSLNSGYVGYSGASQGAGSVGSRAIMNSYLAFKPSDGGNLQVSGLDSSFTAPAYKVYVYFDTDSADRSHTLTLTPNNAAAISKYGDDSGTYSGTFVPTSGAGNYANLAVFENLQATSFTLNVDSSVGRAAVNAIQIVTNNHVFPPTITSFSANDYYTPPSSPITLTWNASEADSLTISPSIGDVTAHTSNGSGSLTINPTATTAYTLTATNSGGSSSKTLRVGVGPAKPNILFFLVDDMGWQDTSVPFHYDSDGNPLPTTNQTNKIRITPNMETLAHNGMKFTSAYACSVCSPTRVSIMTGMNATRHRVTTWTHPSTPQDTGSNNVAHLKSPSTWHKAGMQPTDIALPKLLQDVGYRTIHAGKAHFGTNSSFAGNPQAIGFDVNIAGHGAGGPGSYYGTNNYGSGIWHVPGLEQYHGTDTFLTEALTLEMNKAIEQSVSDGVPFFAYMSHYAVHLPWQADSRFTANYPTLTGNALAYATLIEGMDKSLGDILTKLDQLGVAEDTIVIFYSDNGSDASNPVLRGKKGQYWEGGIRVPLLVSWAKLKADNPFQSQLTIPAASREEDIVSCEDMFATVASLAGANYSHPIDGHDLTPYLRATPGTHRPQEFIQHFPHGHNHDHFALMRKGNWKIIHQYSNGSTALYNLEDDLSESNNLASSQPERLMSMVRYLRQQLDAMDAQYSVNKNTDQSVPLALPNLPDVDLDQDGIPDLNEDSNQNGAVDPGETNPTNNDSDGDSTSDGDEHRLGIDPLDPSSSFQLTPQSTNDGKLSLSWPSSPNTEFLLKESSNLIDWTPVNTILAASGTSTSIILPSPPTSQKFYCVELQPAP</sequence>
<evidence type="ECO:0000256" key="6">
    <source>
        <dbReference type="ARBA" id="ARBA00022837"/>
    </source>
</evidence>
<evidence type="ECO:0000313" key="11">
    <source>
        <dbReference type="Proteomes" id="UP001597389"/>
    </source>
</evidence>
<evidence type="ECO:0000256" key="1">
    <source>
        <dbReference type="ARBA" id="ARBA00001913"/>
    </source>
</evidence>
<evidence type="ECO:0000313" key="10">
    <source>
        <dbReference type="EMBL" id="MFD2158578.1"/>
    </source>
</evidence>
<accession>A0ABW4Z999</accession>
<evidence type="ECO:0000256" key="7">
    <source>
        <dbReference type="SAM" id="MobiDB-lite"/>
    </source>
</evidence>
<comment type="caution">
    <text evidence="10">The sequence shown here is derived from an EMBL/GenBank/DDBJ whole genome shotgun (WGS) entry which is preliminary data.</text>
</comment>
<organism evidence="10 11">
    <name type="scientific">Rubritalea tangerina</name>
    <dbReference type="NCBI Taxonomy" id="430798"/>
    <lineage>
        <taxon>Bacteria</taxon>
        <taxon>Pseudomonadati</taxon>
        <taxon>Verrucomicrobiota</taxon>
        <taxon>Verrucomicrobiia</taxon>
        <taxon>Verrucomicrobiales</taxon>
        <taxon>Rubritaleaceae</taxon>
        <taxon>Rubritalea</taxon>
    </lineage>
</organism>
<feature type="signal peptide" evidence="8">
    <location>
        <begin position="1"/>
        <end position="17"/>
    </location>
</feature>
<protein>
    <submittedName>
        <fullName evidence="10">Sulfatase-like hydrolase/transferase</fullName>
    </submittedName>
</protein>
<dbReference type="Pfam" id="PF00884">
    <property type="entry name" value="Sulfatase"/>
    <property type="match status" value="1"/>
</dbReference>
<dbReference type="EMBL" id="JBHUJB010000028">
    <property type="protein sequence ID" value="MFD2158578.1"/>
    <property type="molecule type" value="Genomic_DNA"/>
</dbReference>
<feature type="domain" description="Sulfatase N-terminal" evidence="9">
    <location>
        <begin position="315"/>
        <end position="667"/>
    </location>
</feature>
<keyword evidence="4 8" id="KW-0732">Signal</keyword>
<proteinExistence type="inferred from homology"/>
<dbReference type="SUPFAM" id="SSF53649">
    <property type="entry name" value="Alkaline phosphatase-like"/>
    <property type="match status" value="1"/>
</dbReference>
<feature type="compositionally biased region" description="Acidic residues" evidence="7">
    <location>
        <begin position="787"/>
        <end position="799"/>
    </location>
</feature>
<evidence type="ECO:0000256" key="2">
    <source>
        <dbReference type="ARBA" id="ARBA00008779"/>
    </source>
</evidence>
<dbReference type="InterPro" id="IPR050738">
    <property type="entry name" value="Sulfatase"/>
</dbReference>
<evidence type="ECO:0000256" key="3">
    <source>
        <dbReference type="ARBA" id="ARBA00022723"/>
    </source>
</evidence>
<evidence type="ECO:0000259" key="9">
    <source>
        <dbReference type="Pfam" id="PF00884"/>
    </source>
</evidence>
<feature type="chain" id="PRO_5047502432" evidence="8">
    <location>
        <begin position="18"/>
        <end position="914"/>
    </location>
</feature>
<evidence type="ECO:0000256" key="8">
    <source>
        <dbReference type="SAM" id="SignalP"/>
    </source>
</evidence>
<dbReference type="PANTHER" id="PTHR42693:SF42">
    <property type="entry name" value="ARYLSULFATASE G"/>
    <property type="match status" value="1"/>
</dbReference>
<comment type="similarity">
    <text evidence="2">Belongs to the sulfatase family.</text>
</comment>
<feature type="compositionally biased region" description="Polar residues" evidence="7">
    <location>
        <begin position="839"/>
        <end position="859"/>
    </location>
</feature>
<evidence type="ECO:0000256" key="5">
    <source>
        <dbReference type="ARBA" id="ARBA00022801"/>
    </source>
</evidence>
<dbReference type="Gene3D" id="3.40.720.10">
    <property type="entry name" value="Alkaline Phosphatase, subunit A"/>
    <property type="match status" value="1"/>
</dbReference>
<dbReference type="RefSeq" id="WP_377086719.1">
    <property type="nucleotide sequence ID" value="NZ_JBHSJL010000014.1"/>
</dbReference>
<dbReference type="InterPro" id="IPR000917">
    <property type="entry name" value="Sulfatase_N"/>
</dbReference>
<keyword evidence="5" id="KW-0378">Hydrolase</keyword>
<name>A0ABW4Z999_9BACT</name>
<reference evidence="11" key="1">
    <citation type="journal article" date="2019" name="Int. J. Syst. Evol. Microbiol.">
        <title>The Global Catalogue of Microorganisms (GCM) 10K type strain sequencing project: providing services to taxonomists for standard genome sequencing and annotation.</title>
        <authorList>
            <consortium name="The Broad Institute Genomics Platform"/>
            <consortium name="The Broad Institute Genome Sequencing Center for Infectious Disease"/>
            <person name="Wu L."/>
            <person name="Ma J."/>
        </authorList>
    </citation>
    <scope>NUCLEOTIDE SEQUENCE [LARGE SCALE GENOMIC DNA]</scope>
    <source>
        <strain evidence="11">CCUG 57942</strain>
    </source>
</reference>
<gene>
    <name evidence="10" type="ORF">ACFSW8_06690</name>
</gene>
<feature type="region of interest" description="Disordered" evidence="7">
    <location>
        <begin position="776"/>
        <end position="859"/>
    </location>
</feature>
<comment type="cofactor">
    <cofactor evidence="1">
        <name>Ca(2+)</name>
        <dbReference type="ChEBI" id="CHEBI:29108"/>
    </cofactor>
</comment>
<keyword evidence="11" id="KW-1185">Reference proteome</keyword>
<dbReference type="PANTHER" id="PTHR42693">
    <property type="entry name" value="ARYLSULFATASE FAMILY MEMBER"/>
    <property type="match status" value="1"/>
</dbReference>
<dbReference type="Proteomes" id="UP001597389">
    <property type="component" value="Unassembled WGS sequence"/>
</dbReference>
<dbReference type="PROSITE" id="PS00523">
    <property type="entry name" value="SULFATASE_1"/>
    <property type="match status" value="1"/>
</dbReference>
<dbReference type="InterPro" id="IPR017850">
    <property type="entry name" value="Alkaline_phosphatase_core_sf"/>
</dbReference>
<keyword evidence="3" id="KW-0479">Metal-binding</keyword>
<dbReference type="Gene3D" id="3.30.1120.10">
    <property type="match status" value="1"/>
</dbReference>